<dbReference type="InterPro" id="IPR003593">
    <property type="entry name" value="AAA+_ATPase"/>
</dbReference>
<feature type="domain" description="AAA+ ATPase" evidence="4">
    <location>
        <begin position="214"/>
        <end position="397"/>
    </location>
</feature>
<evidence type="ECO:0000259" key="4">
    <source>
        <dbReference type="SMART" id="SM00382"/>
    </source>
</evidence>
<dbReference type="InterPro" id="IPR000523">
    <property type="entry name" value="Mg_chelatse_chII-like_cat_dom"/>
</dbReference>
<dbReference type="PANTHER" id="PTHR32039:SF7">
    <property type="entry name" value="COMPETENCE PROTEIN COMM"/>
    <property type="match status" value="1"/>
</dbReference>
<name>A0A9X1QX97_9FLAO</name>
<organism evidence="5 6">
    <name type="scientific">Aequorivita xiaoshiensis</name>
    <dbReference type="NCBI Taxonomy" id="2874476"/>
    <lineage>
        <taxon>Bacteria</taxon>
        <taxon>Pseudomonadati</taxon>
        <taxon>Bacteroidota</taxon>
        <taxon>Flavobacteriia</taxon>
        <taxon>Flavobacteriales</taxon>
        <taxon>Flavobacteriaceae</taxon>
        <taxon>Aequorivita</taxon>
    </lineage>
</organism>
<comment type="caution">
    <text evidence="5">The sequence shown here is derived from an EMBL/GenBank/DDBJ whole genome shotgun (WGS) entry which is preliminary data.</text>
</comment>
<sequence>MLTKVYGSAVFGVEATTITVEVNVDKGVGYHLVGLPDNAIRESNYRIAAALQNNGYKIPGKKLILNMSPADLRKEGSAYDLTLAMGILIATEQIQQRNPLSDFIIMGELSLDGNLQPIRGALPIAIKAKEEGFKGIVLPNQNAKEAAIVEGLNVYGIDNIKEVIDYFNEDIPLEKTIVDMEAEFYNHLEHPEFDFADVKGQESIKRCMEIAAAGGHNIILIGPPGSGKTMLAKRLPSVLPPMTLQESLETTKIHSVAGRTMEKGGIMTSRPFRSPHHTISDVALVGGGQYPQPGEISLAHNGVLFLDELPEFKRGVLEVMRQPLEDREVTISRAKFTVTYPSSFMLVASMNPSPGGYFNDPDAPVMSSPAEMQRYLSKISGPLLDRIDIHIEVTPVPFEKLSEERRGEASVVIRERVTNARKIQSQRFSDFDNIHYNAQMGVKQIRQFCKLDEDSLGLLKTAMEKLNLSARAYDRILKVARTIADLEASERINGNHISEAIQYRSLDRDGWFG</sequence>
<dbReference type="InterPro" id="IPR004482">
    <property type="entry name" value="Mg_chelat-rel"/>
</dbReference>
<dbReference type="GO" id="GO:0003677">
    <property type="term" value="F:DNA binding"/>
    <property type="evidence" value="ECO:0007669"/>
    <property type="project" value="InterPro"/>
</dbReference>
<dbReference type="SUPFAM" id="SSF52540">
    <property type="entry name" value="P-loop containing nucleoside triphosphate hydrolases"/>
    <property type="match status" value="1"/>
</dbReference>
<dbReference type="NCBIfam" id="TIGR00368">
    <property type="entry name" value="YifB family Mg chelatase-like AAA ATPase"/>
    <property type="match status" value="1"/>
</dbReference>
<protein>
    <submittedName>
        <fullName evidence="5">YifB family Mg chelatase-like AAA ATPase</fullName>
    </submittedName>
</protein>
<accession>A0A9X1QX97</accession>
<evidence type="ECO:0000313" key="5">
    <source>
        <dbReference type="EMBL" id="MCG2430206.1"/>
    </source>
</evidence>
<dbReference type="Pfam" id="PF01078">
    <property type="entry name" value="Mg_chelatase"/>
    <property type="match status" value="1"/>
</dbReference>
<evidence type="ECO:0000313" key="6">
    <source>
        <dbReference type="Proteomes" id="UP001139462"/>
    </source>
</evidence>
<reference evidence="5" key="1">
    <citation type="submission" date="2021-09" db="EMBL/GenBank/DDBJ databases">
        <title>Genome of Aequorivita sp. strain F64183.</title>
        <authorList>
            <person name="Wang Y."/>
        </authorList>
    </citation>
    <scope>NUCLEOTIDE SEQUENCE</scope>
    <source>
        <strain evidence="5">F64183</strain>
    </source>
</reference>
<dbReference type="Pfam" id="PF13541">
    <property type="entry name" value="ChlI"/>
    <property type="match status" value="1"/>
</dbReference>
<dbReference type="InterPro" id="IPR001208">
    <property type="entry name" value="MCM_dom"/>
</dbReference>
<dbReference type="PANTHER" id="PTHR32039">
    <property type="entry name" value="MAGNESIUM-CHELATASE SUBUNIT CHLI"/>
    <property type="match status" value="1"/>
</dbReference>
<dbReference type="Proteomes" id="UP001139462">
    <property type="component" value="Unassembled WGS sequence"/>
</dbReference>
<dbReference type="SMART" id="SM00382">
    <property type="entry name" value="AAA"/>
    <property type="match status" value="1"/>
</dbReference>
<dbReference type="InterPro" id="IPR020568">
    <property type="entry name" value="Ribosomal_Su5_D2-typ_SF"/>
</dbReference>
<dbReference type="PRINTS" id="PR01657">
    <property type="entry name" value="MCMFAMILY"/>
</dbReference>
<evidence type="ECO:0000256" key="3">
    <source>
        <dbReference type="ARBA" id="ARBA00022840"/>
    </source>
</evidence>
<evidence type="ECO:0000256" key="1">
    <source>
        <dbReference type="ARBA" id="ARBA00006354"/>
    </source>
</evidence>
<keyword evidence="6" id="KW-1185">Reference proteome</keyword>
<dbReference type="Gene3D" id="3.40.50.300">
    <property type="entry name" value="P-loop containing nucleotide triphosphate hydrolases"/>
    <property type="match status" value="1"/>
</dbReference>
<dbReference type="InterPro" id="IPR014721">
    <property type="entry name" value="Ribsml_uS5_D2-typ_fold_subgr"/>
</dbReference>
<dbReference type="GO" id="GO:0005524">
    <property type="term" value="F:ATP binding"/>
    <property type="evidence" value="ECO:0007669"/>
    <property type="project" value="UniProtKB-KW"/>
</dbReference>
<dbReference type="EMBL" id="JAIRBB010000002">
    <property type="protein sequence ID" value="MCG2430206.1"/>
    <property type="molecule type" value="Genomic_DNA"/>
</dbReference>
<evidence type="ECO:0000256" key="2">
    <source>
        <dbReference type="ARBA" id="ARBA00022741"/>
    </source>
</evidence>
<dbReference type="SUPFAM" id="SSF54211">
    <property type="entry name" value="Ribosomal protein S5 domain 2-like"/>
    <property type="match status" value="1"/>
</dbReference>
<keyword evidence="2" id="KW-0547">Nucleotide-binding</keyword>
<gene>
    <name evidence="5" type="ORF">K8344_03665</name>
</gene>
<dbReference type="InterPro" id="IPR045006">
    <property type="entry name" value="CHLI-like"/>
</dbReference>
<dbReference type="InterPro" id="IPR027417">
    <property type="entry name" value="P-loop_NTPase"/>
</dbReference>
<dbReference type="Pfam" id="PF13335">
    <property type="entry name" value="Mg_chelatase_C"/>
    <property type="match status" value="1"/>
</dbReference>
<dbReference type="InterPro" id="IPR025158">
    <property type="entry name" value="Mg_chelat-rel_C"/>
</dbReference>
<keyword evidence="3" id="KW-0067">ATP-binding</keyword>
<comment type="similarity">
    <text evidence="1">Belongs to the Mg-chelatase subunits D/I family. ComM subfamily.</text>
</comment>
<dbReference type="RefSeq" id="WP_237606934.1">
    <property type="nucleotide sequence ID" value="NZ_JAIRBB010000002.1"/>
</dbReference>
<dbReference type="Gene3D" id="3.30.230.10">
    <property type="match status" value="1"/>
</dbReference>
<proteinExistence type="inferred from homology"/>
<dbReference type="AlphaFoldDB" id="A0A9X1QX97"/>